<proteinExistence type="predicted"/>
<name>A0ACD1IT04_9EURO</name>
<protein>
    <submittedName>
        <fullName evidence="1">Uncharacterized protein</fullName>
    </submittedName>
</protein>
<accession>A0ACD1IT04</accession>
<dbReference type="EMBL" id="KZ824538">
    <property type="protein sequence ID" value="RAK92892.1"/>
    <property type="molecule type" value="Genomic_DNA"/>
</dbReference>
<evidence type="ECO:0000313" key="2">
    <source>
        <dbReference type="Proteomes" id="UP000249748"/>
    </source>
</evidence>
<dbReference type="Proteomes" id="UP000249748">
    <property type="component" value="Unassembled WGS sequence"/>
</dbReference>
<keyword evidence="2" id="KW-1185">Reference proteome</keyword>
<organism evidence="1 2">
    <name type="scientific">Aspergillus costaricaensis CBS 115574</name>
    <dbReference type="NCBI Taxonomy" id="1448317"/>
    <lineage>
        <taxon>Eukaryota</taxon>
        <taxon>Fungi</taxon>
        <taxon>Dikarya</taxon>
        <taxon>Ascomycota</taxon>
        <taxon>Pezizomycotina</taxon>
        <taxon>Eurotiomycetes</taxon>
        <taxon>Eurotiomycetidae</taxon>
        <taxon>Eurotiales</taxon>
        <taxon>Aspergillaceae</taxon>
        <taxon>Aspergillus</taxon>
        <taxon>Aspergillus subgen. Circumdati</taxon>
    </lineage>
</organism>
<evidence type="ECO:0000313" key="1">
    <source>
        <dbReference type="EMBL" id="RAK92892.1"/>
    </source>
</evidence>
<gene>
    <name evidence="1" type="ORF">BO79DRAFT_57385</name>
</gene>
<reference evidence="1" key="1">
    <citation type="submission" date="2018-02" db="EMBL/GenBank/DDBJ databases">
        <title>The genomes of Aspergillus section Nigri reveals drivers in fungal speciation.</title>
        <authorList>
            <consortium name="DOE Joint Genome Institute"/>
            <person name="Vesth T.C."/>
            <person name="Nybo J."/>
            <person name="Theobald S."/>
            <person name="Brandl J."/>
            <person name="Frisvad J.C."/>
            <person name="Nielsen K.F."/>
            <person name="Lyhne E.K."/>
            <person name="Kogle M.E."/>
            <person name="Kuo A."/>
            <person name="Riley R."/>
            <person name="Clum A."/>
            <person name="Nolan M."/>
            <person name="Lipzen A."/>
            <person name="Salamov A."/>
            <person name="Henrissat B."/>
            <person name="Wiebenga A."/>
            <person name="De vries R.P."/>
            <person name="Grigoriev I.V."/>
            <person name="Mortensen U.H."/>
            <person name="Andersen M.R."/>
            <person name="Baker S.E."/>
        </authorList>
    </citation>
    <scope>NUCLEOTIDE SEQUENCE</scope>
    <source>
        <strain evidence="1">CBS 115574</strain>
    </source>
</reference>
<sequence>MAGPGWGALKAAVTLRAVIGSLHVEKTVRSKSRPTHPVFHPGYVSPFCAISFASSLVVTAFCDFNSLVVLFVVFCHSLRVRRTDDPRYPPGDDRTRTKKEQCSLMSTALPGTSQSLHYPYYTSGGRHLFHICSPV</sequence>